<dbReference type="Pfam" id="PF00069">
    <property type="entry name" value="Pkinase"/>
    <property type="match status" value="1"/>
</dbReference>
<gene>
    <name evidence="11" type="ORF">KDA_33580</name>
</gene>
<dbReference type="InterPro" id="IPR008271">
    <property type="entry name" value="Ser/Thr_kinase_AS"/>
</dbReference>
<dbReference type="Pfam" id="PF06439">
    <property type="entry name" value="3keto-disac_hyd"/>
    <property type="match status" value="1"/>
</dbReference>
<dbReference type="InterPro" id="IPR011009">
    <property type="entry name" value="Kinase-like_dom_sf"/>
</dbReference>
<dbReference type="Gene3D" id="3.30.200.20">
    <property type="entry name" value="Phosphorylase Kinase, domain 1"/>
    <property type="match status" value="1"/>
</dbReference>
<keyword evidence="12" id="KW-1185">Reference proteome</keyword>
<evidence type="ECO:0000313" key="12">
    <source>
        <dbReference type="Proteomes" id="UP000287171"/>
    </source>
</evidence>
<dbReference type="PANTHER" id="PTHR43289:SF6">
    <property type="entry name" value="SERINE_THREONINE-PROTEIN KINASE NEKL-3"/>
    <property type="match status" value="1"/>
</dbReference>
<dbReference type="PROSITE" id="PS00107">
    <property type="entry name" value="PROTEIN_KINASE_ATP"/>
    <property type="match status" value="1"/>
</dbReference>
<dbReference type="Gene3D" id="2.60.120.560">
    <property type="entry name" value="Exo-inulinase, domain 1"/>
    <property type="match status" value="1"/>
</dbReference>
<keyword evidence="9" id="KW-0472">Membrane</keyword>
<dbReference type="PROSITE" id="PS50011">
    <property type="entry name" value="PROTEIN_KINASE_DOM"/>
    <property type="match status" value="1"/>
</dbReference>
<keyword evidence="5" id="KW-0418">Kinase</keyword>
<keyword evidence="3" id="KW-0808">Transferase</keyword>
<dbReference type="FunFam" id="1.10.510.10:FF:000021">
    <property type="entry name" value="Serine/threonine protein kinase"/>
    <property type="match status" value="1"/>
</dbReference>
<evidence type="ECO:0000256" key="2">
    <source>
        <dbReference type="ARBA" id="ARBA00022527"/>
    </source>
</evidence>
<feature type="binding site" evidence="7">
    <location>
        <position position="46"/>
    </location>
    <ligand>
        <name>ATP</name>
        <dbReference type="ChEBI" id="CHEBI:30616"/>
    </ligand>
</feature>
<keyword evidence="2" id="KW-0723">Serine/threonine-protein kinase</keyword>
<evidence type="ECO:0000256" key="5">
    <source>
        <dbReference type="ARBA" id="ARBA00022777"/>
    </source>
</evidence>
<evidence type="ECO:0000256" key="9">
    <source>
        <dbReference type="SAM" id="Phobius"/>
    </source>
</evidence>
<dbReference type="SMART" id="SM00220">
    <property type="entry name" value="S_TKc"/>
    <property type="match status" value="1"/>
</dbReference>
<dbReference type="GO" id="GO:0004674">
    <property type="term" value="F:protein serine/threonine kinase activity"/>
    <property type="evidence" value="ECO:0007669"/>
    <property type="project" value="UniProtKB-KW"/>
</dbReference>
<evidence type="ECO:0000256" key="4">
    <source>
        <dbReference type="ARBA" id="ARBA00022741"/>
    </source>
</evidence>
<feature type="transmembrane region" description="Helical" evidence="9">
    <location>
        <begin position="343"/>
        <end position="364"/>
    </location>
</feature>
<dbReference type="InterPro" id="IPR010496">
    <property type="entry name" value="AL/BT2_dom"/>
</dbReference>
<dbReference type="Gene3D" id="1.10.510.10">
    <property type="entry name" value="Transferase(Phosphotransferase) domain 1"/>
    <property type="match status" value="1"/>
</dbReference>
<keyword evidence="6 7" id="KW-0067">ATP-binding</keyword>
<evidence type="ECO:0000259" key="10">
    <source>
        <dbReference type="PROSITE" id="PS50011"/>
    </source>
</evidence>
<dbReference type="OrthoDB" id="9814968at2"/>
<evidence type="ECO:0000256" key="3">
    <source>
        <dbReference type="ARBA" id="ARBA00022679"/>
    </source>
</evidence>
<dbReference type="RefSeq" id="WP_126628157.1">
    <property type="nucleotide sequence ID" value="NZ_BIFT01000001.1"/>
</dbReference>
<proteinExistence type="predicted"/>
<dbReference type="InterPro" id="IPR000719">
    <property type="entry name" value="Prot_kinase_dom"/>
</dbReference>
<dbReference type="InterPro" id="IPR017441">
    <property type="entry name" value="Protein_kinase_ATP_BS"/>
</dbReference>
<dbReference type="EC" id="2.7.11.1" evidence="1"/>
<reference evidence="12" key="1">
    <citation type="submission" date="2018-12" db="EMBL/GenBank/DDBJ databases">
        <title>Tengunoibacter tsumagoiensis gen. nov., sp. nov., Dictyobacter kobayashii sp. nov., D. alpinus sp. nov., and D. joshuensis sp. nov. and description of Dictyobacteraceae fam. nov. within the order Ktedonobacterales isolated from Tengu-no-mugimeshi.</title>
        <authorList>
            <person name="Wang C.M."/>
            <person name="Zheng Y."/>
            <person name="Sakai Y."/>
            <person name="Toyoda A."/>
            <person name="Minakuchi Y."/>
            <person name="Abe K."/>
            <person name="Yokota A."/>
            <person name="Yabe S."/>
        </authorList>
    </citation>
    <scope>NUCLEOTIDE SEQUENCE [LARGE SCALE GENOMIC DNA]</scope>
    <source>
        <strain evidence="12">Uno16</strain>
    </source>
</reference>
<dbReference type="AlphaFoldDB" id="A0A402B924"/>
<dbReference type="PANTHER" id="PTHR43289">
    <property type="entry name" value="MITOGEN-ACTIVATED PROTEIN KINASE KINASE KINASE 20-RELATED"/>
    <property type="match status" value="1"/>
</dbReference>
<evidence type="ECO:0000256" key="8">
    <source>
        <dbReference type="SAM" id="MobiDB-lite"/>
    </source>
</evidence>
<sequence>MASNRGQHLIGKMLGSCVLEKLLGYGGSSAVFLAQQQDPQRKVAVKVFLPRAGMDIRMQRDFYLRFLREAEAVSKLEHANILPIYSYGEQDGLPYIVMPYMPGGTLSEYMVKRGPLSLKEARWYLEQLAAALDYAHAHGCVHCDVKPANILLDSEGHVVLSDFGIARAMQPELVSDKKDAKSAEAVMGTPDYISPEQALGRPLDGRSDVYSLGVTLFFVLVKRLPFRADSTIALALLHVHEPPPSLALLRADVSPLLDRVVRKALAKEPSERFQSAGDLSRAFSAAIDAGEKRSQPARSPELTPFESELDFTGPQTAMTPPRPVVRVKPLWSSPMKPSKGKRVLLALAAVLVVVVTASLTLIFMHNNSGPTAPPIVVQHSTATAIPTLMPNNPLQLIKKWPQSQNFFFDDNHQYHVKNTQVKSAMFARFRDYQVQDFKLSVTMLEVGGKKDGPDFHGVMFRTAIDQSFFYLFEISPYDDQQYAFLRFSDTDKQQPWKTITSGRSPAIIGDEGKSNTIIIVAKGNAFSFVINGTPLMEKPMVDPYATTAAQPGSIGLYVENQGVEVTFSNLSVDSFK</sequence>
<accession>A0A402B924</accession>
<name>A0A402B924_9CHLR</name>
<dbReference type="GO" id="GO:0005524">
    <property type="term" value="F:ATP binding"/>
    <property type="evidence" value="ECO:0007669"/>
    <property type="project" value="UniProtKB-UniRule"/>
</dbReference>
<dbReference type="EMBL" id="BIFT01000001">
    <property type="protein sequence ID" value="GCE27874.1"/>
    <property type="molecule type" value="Genomic_DNA"/>
</dbReference>
<keyword evidence="9" id="KW-0812">Transmembrane</keyword>
<dbReference type="PROSITE" id="PS00108">
    <property type="entry name" value="PROTEIN_KINASE_ST"/>
    <property type="match status" value="1"/>
</dbReference>
<dbReference type="CDD" id="cd14014">
    <property type="entry name" value="STKc_PknB_like"/>
    <property type="match status" value="1"/>
</dbReference>
<feature type="domain" description="Protein kinase" evidence="10">
    <location>
        <begin position="17"/>
        <end position="284"/>
    </location>
</feature>
<evidence type="ECO:0000256" key="7">
    <source>
        <dbReference type="PROSITE-ProRule" id="PRU10141"/>
    </source>
</evidence>
<evidence type="ECO:0000256" key="1">
    <source>
        <dbReference type="ARBA" id="ARBA00012513"/>
    </source>
</evidence>
<evidence type="ECO:0000256" key="6">
    <source>
        <dbReference type="ARBA" id="ARBA00022840"/>
    </source>
</evidence>
<protein>
    <recommendedName>
        <fullName evidence="1">non-specific serine/threonine protein kinase</fullName>
        <ecNumber evidence="1">2.7.11.1</ecNumber>
    </recommendedName>
</protein>
<evidence type="ECO:0000313" key="11">
    <source>
        <dbReference type="EMBL" id="GCE27874.1"/>
    </source>
</evidence>
<keyword evidence="4 7" id="KW-0547">Nucleotide-binding</keyword>
<keyword evidence="9" id="KW-1133">Transmembrane helix</keyword>
<feature type="region of interest" description="Disordered" evidence="8">
    <location>
        <begin position="290"/>
        <end position="318"/>
    </location>
</feature>
<dbReference type="SUPFAM" id="SSF56112">
    <property type="entry name" value="Protein kinase-like (PK-like)"/>
    <property type="match status" value="1"/>
</dbReference>
<dbReference type="GO" id="GO:0016787">
    <property type="term" value="F:hydrolase activity"/>
    <property type="evidence" value="ECO:0007669"/>
    <property type="project" value="InterPro"/>
</dbReference>
<comment type="caution">
    <text evidence="11">The sequence shown here is derived from an EMBL/GenBank/DDBJ whole genome shotgun (WGS) entry which is preliminary data.</text>
</comment>
<organism evidence="11 12">
    <name type="scientific">Dictyobacter alpinus</name>
    <dbReference type="NCBI Taxonomy" id="2014873"/>
    <lineage>
        <taxon>Bacteria</taxon>
        <taxon>Bacillati</taxon>
        <taxon>Chloroflexota</taxon>
        <taxon>Ktedonobacteria</taxon>
        <taxon>Ktedonobacterales</taxon>
        <taxon>Dictyobacteraceae</taxon>
        <taxon>Dictyobacter</taxon>
    </lineage>
</organism>
<dbReference type="Proteomes" id="UP000287171">
    <property type="component" value="Unassembled WGS sequence"/>
</dbReference>